<accession>E2SFK1</accession>
<dbReference type="STRING" id="585531.HMPREF0063_12810"/>
<dbReference type="InterPro" id="IPR042003">
    <property type="entry name" value="Sortase_E"/>
</dbReference>
<keyword evidence="4" id="KW-1185">Reference proteome</keyword>
<dbReference type="AlphaFoldDB" id="E2SFK1"/>
<protein>
    <submittedName>
        <fullName evidence="3">Sortase family protein</fullName>
    </submittedName>
</protein>
<dbReference type="CDD" id="cd05830">
    <property type="entry name" value="Sortase_E"/>
    <property type="match status" value="1"/>
</dbReference>
<dbReference type="EMBL" id="ACLF03000012">
    <property type="protein sequence ID" value="EFQ82102.1"/>
    <property type="molecule type" value="Genomic_DNA"/>
</dbReference>
<feature type="active site" description="Acyl-thioester intermediate" evidence="2">
    <location>
        <position position="174"/>
    </location>
</feature>
<feature type="active site" description="Proton donor/acceptor" evidence="2">
    <location>
        <position position="101"/>
    </location>
</feature>
<dbReference type="InterPro" id="IPR005754">
    <property type="entry name" value="Sortase"/>
</dbReference>
<evidence type="ECO:0000256" key="2">
    <source>
        <dbReference type="PIRSR" id="PIRSR605754-1"/>
    </source>
</evidence>
<gene>
    <name evidence="3" type="ORF">HMPREF0063_12810</name>
</gene>
<dbReference type="Proteomes" id="UP000003111">
    <property type="component" value="Unassembled WGS sequence"/>
</dbReference>
<dbReference type="GO" id="GO:0016787">
    <property type="term" value="F:hydrolase activity"/>
    <property type="evidence" value="ECO:0007669"/>
    <property type="project" value="UniProtKB-KW"/>
</dbReference>
<dbReference type="InterPro" id="IPR023365">
    <property type="entry name" value="Sortase_dom-sf"/>
</dbReference>
<evidence type="ECO:0000313" key="3">
    <source>
        <dbReference type="EMBL" id="EFQ82102.1"/>
    </source>
</evidence>
<dbReference type="SUPFAM" id="SSF63817">
    <property type="entry name" value="Sortase"/>
    <property type="match status" value="1"/>
</dbReference>
<name>E2SFK1_9ACTN</name>
<reference evidence="3" key="1">
    <citation type="submission" date="2010-08" db="EMBL/GenBank/DDBJ databases">
        <authorList>
            <person name="Muzny D."/>
            <person name="Qin X."/>
            <person name="Buhay C."/>
            <person name="Dugan-Rocha S."/>
            <person name="Ding Y."/>
            <person name="Chen G."/>
            <person name="Hawes A."/>
            <person name="Holder M."/>
            <person name="Jhangiani S."/>
            <person name="Johnson A."/>
            <person name="Khan Z."/>
            <person name="Li Z."/>
            <person name="Liu W."/>
            <person name="Liu X."/>
            <person name="Perez L."/>
            <person name="Shen H."/>
            <person name="Wang Q."/>
            <person name="Watt J."/>
            <person name="Xi L."/>
            <person name="Xin Y."/>
            <person name="Zhou J."/>
            <person name="Deng J."/>
            <person name="Jiang H."/>
            <person name="Liu Y."/>
            <person name="Qu J."/>
            <person name="Song X.-Z."/>
            <person name="Zhang L."/>
            <person name="Villasana D."/>
            <person name="Johnson A."/>
            <person name="Liu J."/>
            <person name="Liyanage D."/>
            <person name="Lorensuhewa L."/>
            <person name="Robinson T."/>
            <person name="Song A."/>
            <person name="Song B.-B."/>
            <person name="Dinh H."/>
            <person name="Thornton R."/>
            <person name="Coyle M."/>
            <person name="Francisco L."/>
            <person name="Jackson L."/>
            <person name="Javaid M."/>
            <person name="Korchina V."/>
            <person name="Kovar C."/>
            <person name="Mata R."/>
            <person name="Mathew T."/>
            <person name="Ngo R."/>
            <person name="Nguyen L."/>
            <person name="Nguyen N."/>
            <person name="Okwuonu G."/>
            <person name="Ongeri F."/>
            <person name="Pham C."/>
            <person name="Simmons D."/>
            <person name="Wilczek-Boney K."/>
            <person name="Hale W."/>
            <person name="Jakkamsetti A."/>
            <person name="Pham P."/>
            <person name="Ruth R."/>
            <person name="San Lucas F."/>
            <person name="Warren J."/>
            <person name="Zhang J."/>
            <person name="Zhao Z."/>
            <person name="Zhou C."/>
            <person name="Zhu D."/>
            <person name="Lee S."/>
            <person name="Bess C."/>
            <person name="Blankenburg K."/>
            <person name="Forbes L."/>
            <person name="Fu Q."/>
            <person name="Gubbala S."/>
            <person name="Hirani K."/>
            <person name="Jayaseelan J.C."/>
            <person name="Lara F."/>
            <person name="Munidasa M."/>
            <person name="Palculict T."/>
            <person name="Patil S."/>
            <person name="Pu L.-L."/>
            <person name="Saada N."/>
            <person name="Tang L."/>
            <person name="Weissenberger G."/>
            <person name="Zhu Y."/>
            <person name="Hemphill L."/>
            <person name="Shang Y."/>
            <person name="Youmans B."/>
            <person name="Ayvaz T."/>
            <person name="Ross M."/>
            <person name="Santibanez J."/>
            <person name="Aqrawi P."/>
            <person name="Gross S."/>
            <person name="Joshi V."/>
            <person name="Fowler G."/>
            <person name="Nazareth L."/>
            <person name="Reid J."/>
            <person name="Worley K."/>
            <person name="Petrosino J."/>
            <person name="Highlander S."/>
            <person name="Gibbs R."/>
        </authorList>
    </citation>
    <scope>NUCLEOTIDE SEQUENCE [LARGE SCALE GENOMIC DNA]</scope>
    <source>
        <strain evidence="3">DSM 15272</strain>
    </source>
</reference>
<dbReference type="eggNOG" id="COG3764">
    <property type="taxonomic scope" value="Bacteria"/>
</dbReference>
<keyword evidence="1" id="KW-0378">Hydrolase</keyword>
<proteinExistence type="predicted"/>
<evidence type="ECO:0000256" key="1">
    <source>
        <dbReference type="ARBA" id="ARBA00022801"/>
    </source>
</evidence>
<comment type="caution">
    <text evidence="3">The sequence shown here is derived from an EMBL/GenBank/DDBJ whole genome shotgun (WGS) entry which is preliminary data.</text>
</comment>
<dbReference type="Pfam" id="PF04203">
    <property type="entry name" value="Sortase"/>
    <property type="match status" value="1"/>
</dbReference>
<organism evidence="3 4">
    <name type="scientific">Aeromicrobium marinum DSM 15272</name>
    <dbReference type="NCBI Taxonomy" id="585531"/>
    <lineage>
        <taxon>Bacteria</taxon>
        <taxon>Bacillati</taxon>
        <taxon>Actinomycetota</taxon>
        <taxon>Actinomycetes</taxon>
        <taxon>Propionibacteriales</taxon>
        <taxon>Nocardioidaceae</taxon>
        <taxon>Aeromicrobium</taxon>
    </lineage>
</organism>
<evidence type="ECO:0000313" key="4">
    <source>
        <dbReference type="Proteomes" id="UP000003111"/>
    </source>
</evidence>
<dbReference type="Gene3D" id="2.40.260.10">
    <property type="entry name" value="Sortase"/>
    <property type="match status" value="1"/>
</dbReference>
<dbReference type="HOGENOM" id="CLU_045680_5_1_11"/>
<sequence length="209" mass="23124">MLGLVLILTGLGFLGYVGWQYYGTNIVAERNQAEVKEQIVEDWGQQIDGAAIGLLRVPRFGDDFEVPINESFSDEALTSGVGSYEKGADAGQLGNFVIAGHRVTRGEPFRDFLELEPGDIVEVETRTHLYIYEMRTNGRDITVDFTTSWPLFPVPDPDQRGAEPTEHLLTMLTCSELFHTRDRQVAIGVLVEEREKPVPQAEAAAAPAS</sequence>